<name>A0A0K0FP84_STRVS</name>
<evidence type="ECO:0000313" key="2">
    <source>
        <dbReference type="WBParaSite" id="SVE_1093600.1"/>
    </source>
</evidence>
<dbReference type="Proteomes" id="UP000035680">
    <property type="component" value="Unassembled WGS sequence"/>
</dbReference>
<protein>
    <submittedName>
        <fullName evidence="2">Uncharacterized protein</fullName>
    </submittedName>
</protein>
<dbReference type="WBParaSite" id="SVE_1093600.1">
    <property type="protein sequence ID" value="SVE_1093600.1"/>
    <property type="gene ID" value="SVE_1093600"/>
</dbReference>
<sequence length="144" mass="16788">MPKIDERISLILEVTKTLGYDISELSVKKRETVVDLLKEVFSDDPDKLIRNVKIRLEQITVLLVEENQKKVSTESNMSRENHDMELYKALPTFDGESSISDYLKKFENAMRYAEYEMVNKEGTNAPDLHRTTPIRTLSYEKPIF</sequence>
<keyword evidence="1" id="KW-1185">Reference proteome</keyword>
<evidence type="ECO:0000313" key="1">
    <source>
        <dbReference type="Proteomes" id="UP000035680"/>
    </source>
</evidence>
<dbReference type="STRING" id="75913.A0A0K0FP84"/>
<reference evidence="1" key="1">
    <citation type="submission" date="2014-07" db="EMBL/GenBank/DDBJ databases">
        <authorList>
            <person name="Martin A.A"/>
            <person name="De Silva N."/>
        </authorList>
    </citation>
    <scope>NUCLEOTIDE SEQUENCE</scope>
</reference>
<organism evidence="1 2">
    <name type="scientific">Strongyloides venezuelensis</name>
    <name type="common">Threadworm</name>
    <dbReference type="NCBI Taxonomy" id="75913"/>
    <lineage>
        <taxon>Eukaryota</taxon>
        <taxon>Metazoa</taxon>
        <taxon>Ecdysozoa</taxon>
        <taxon>Nematoda</taxon>
        <taxon>Chromadorea</taxon>
        <taxon>Rhabditida</taxon>
        <taxon>Tylenchina</taxon>
        <taxon>Panagrolaimomorpha</taxon>
        <taxon>Strongyloidoidea</taxon>
        <taxon>Strongyloididae</taxon>
        <taxon>Strongyloides</taxon>
    </lineage>
</organism>
<dbReference type="AlphaFoldDB" id="A0A0K0FP84"/>
<proteinExistence type="predicted"/>
<accession>A0A0K0FP84</accession>
<reference evidence="2" key="2">
    <citation type="submission" date="2015-08" db="UniProtKB">
        <authorList>
            <consortium name="WormBaseParasite"/>
        </authorList>
    </citation>
    <scope>IDENTIFICATION</scope>
</reference>